<feature type="signal peptide" evidence="2">
    <location>
        <begin position="1"/>
        <end position="31"/>
    </location>
</feature>
<proteinExistence type="predicted"/>
<feature type="compositionally biased region" description="Basic and acidic residues" evidence="1">
    <location>
        <begin position="412"/>
        <end position="426"/>
    </location>
</feature>
<feature type="region of interest" description="Disordered" evidence="1">
    <location>
        <begin position="179"/>
        <end position="219"/>
    </location>
</feature>
<dbReference type="EMBL" id="OU963866">
    <property type="protein sequence ID" value="CAH0772238.1"/>
    <property type="molecule type" value="Genomic_DNA"/>
</dbReference>
<gene>
    <name evidence="3" type="ORF">BEMITA_LOCUS8868</name>
</gene>
<sequence>MVKSQQFRIVLSTALIFILFNFVSCFPGAEASPLRGNGRDEGAAKEIEDAESKGSSITESDPSNDTVINVPDGDPSSLEDIEDEEIETPLVAAIRSECSGLQNKRTRKMCEALLKASMEEHPLHLAANRETMQNEIDYKRSEEEDRNGVARRRRRSEGATGLAKSVCSWLKNLNPVKKMKNRGRDRVPGDESSVARLGVDTERSLESGGANQELKVAENDDSSLALPLLVTQIRRAATGRPRFYGRDHDENEHETGEEARADVPDNSKIDPKDGKANPEDVKEDHGVKNAHPKVKDAQPEARDAHPRVKEEGSDKDEVDEEDDAEKIEKDLKEADKVKEDDDYGEDDEKEDKSPVKGRAETDDKKESGEDGDSVSEEKRVKRQDTEEIKEIFSWLRPGARCYYLKCTGAYPHKKDLDKEDKYEKKDKHPRQKSAF</sequence>
<feature type="compositionally biased region" description="Basic and acidic residues" evidence="1">
    <location>
        <begin position="375"/>
        <end position="388"/>
    </location>
</feature>
<dbReference type="AlphaFoldDB" id="A0A9P0G5D8"/>
<feature type="compositionally biased region" description="Basic and acidic residues" evidence="1">
    <location>
        <begin position="326"/>
        <end position="339"/>
    </location>
</feature>
<feature type="compositionally biased region" description="Basic and acidic residues" evidence="1">
    <location>
        <begin position="37"/>
        <end position="52"/>
    </location>
</feature>
<feature type="chain" id="PRO_5040204697" evidence="2">
    <location>
        <begin position="32"/>
        <end position="435"/>
    </location>
</feature>
<feature type="compositionally biased region" description="Polar residues" evidence="1">
    <location>
        <begin position="53"/>
        <end position="67"/>
    </location>
</feature>
<name>A0A9P0G5D8_BEMTA</name>
<protein>
    <submittedName>
        <fullName evidence="3">Uncharacterized protein</fullName>
    </submittedName>
</protein>
<keyword evidence="4" id="KW-1185">Reference proteome</keyword>
<dbReference type="KEGG" id="btab:109029547"/>
<evidence type="ECO:0000313" key="3">
    <source>
        <dbReference type="EMBL" id="CAH0772238.1"/>
    </source>
</evidence>
<accession>A0A9P0G5D8</accession>
<feature type="compositionally biased region" description="Acidic residues" evidence="1">
    <location>
        <begin position="313"/>
        <end position="325"/>
    </location>
</feature>
<feature type="compositionally biased region" description="Acidic residues" evidence="1">
    <location>
        <begin position="340"/>
        <end position="349"/>
    </location>
</feature>
<feature type="compositionally biased region" description="Basic and acidic residues" evidence="1">
    <location>
        <begin position="350"/>
        <end position="368"/>
    </location>
</feature>
<feature type="region of interest" description="Disordered" evidence="1">
    <location>
        <begin position="412"/>
        <end position="435"/>
    </location>
</feature>
<dbReference type="Proteomes" id="UP001152759">
    <property type="component" value="Chromosome 5"/>
</dbReference>
<evidence type="ECO:0000256" key="1">
    <source>
        <dbReference type="SAM" id="MobiDB-lite"/>
    </source>
</evidence>
<organism evidence="3 4">
    <name type="scientific">Bemisia tabaci</name>
    <name type="common">Sweetpotato whitefly</name>
    <name type="synonym">Aleurodes tabaci</name>
    <dbReference type="NCBI Taxonomy" id="7038"/>
    <lineage>
        <taxon>Eukaryota</taxon>
        <taxon>Metazoa</taxon>
        <taxon>Ecdysozoa</taxon>
        <taxon>Arthropoda</taxon>
        <taxon>Hexapoda</taxon>
        <taxon>Insecta</taxon>
        <taxon>Pterygota</taxon>
        <taxon>Neoptera</taxon>
        <taxon>Paraneoptera</taxon>
        <taxon>Hemiptera</taxon>
        <taxon>Sternorrhyncha</taxon>
        <taxon>Aleyrodoidea</taxon>
        <taxon>Aleyrodidae</taxon>
        <taxon>Aleyrodinae</taxon>
        <taxon>Bemisia</taxon>
    </lineage>
</organism>
<evidence type="ECO:0000313" key="4">
    <source>
        <dbReference type="Proteomes" id="UP001152759"/>
    </source>
</evidence>
<evidence type="ECO:0000256" key="2">
    <source>
        <dbReference type="SAM" id="SignalP"/>
    </source>
</evidence>
<feature type="compositionally biased region" description="Basic and acidic residues" evidence="1">
    <location>
        <begin position="244"/>
        <end position="312"/>
    </location>
</feature>
<keyword evidence="2" id="KW-0732">Signal</keyword>
<feature type="region of interest" description="Disordered" evidence="1">
    <location>
        <begin position="240"/>
        <end position="388"/>
    </location>
</feature>
<reference evidence="3" key="1">
    <citation type="submission" date="2021-12" db="EMBL/GenBank/DDBJ databases">
        <authorList>
            <person name="King R."/>
        </authorList>
    </citation>
    <scope>NUCLEOTIDE SEQUENCE</scope>
</reference>
<feature type="region of interest" description="Disordered" evidence="1">
    <location>
        <begin position="33"/>
        <end position="79"/>
    </location>
</feature>